<organism evidence="2 3">
    <name type="scientific">Pisum sativum</name>
    <name type="common">Garden pea</name>
    <name type="synonym">Lathyrus oleraceus</name>
    <dbReference type="NCBI Taxonomy" id="3888"/>
    <lineage>
        <taxon>Eukaryota</taxon>
        <taxon>Viridiplantae</taxon>
        <taxon>Streptophyta</taxon>
        <taxon>Embryophyta</taxon>
        <taxon>Tracheophyta</taxon>
        <taxon>Spermatophyta</taxon>
        <taxon>Magnoliopsida</taxon>
        <taxon>eudicotyledons</taxon>
        <taxon>Gunneridae</taxon>
        <taxon>Pentapetalae</taxon>
        <taxon>rosids</taxon>
        <taxon>fabids</taxon>
        <taxon>Fabales</taxon>
        <taxon>Fabaceae</taxon>
        <taxon>Papilionoideae</taxon>
        <taxon>50 kb inversion clade</taxon>
        <taxon>NPAAA clade</taxon>
        <taxon>Hologalegina</taxon>
        <taxon>IRL clade</taxon>
        <taxon>Fabeae</taxon>
        <taxon>Lathyrus</taxon>
    </lineage>
</organism>
<dbReference type="Gramene" id="PSAT_LOCUS11865_t1">
    <property type="protein sequence ID" value="CAL5191944.1"/>
    <property type="gene ID" value="PSAT_LOCUS11865"/>
</dbReference>
<dbReference type="InterPro" id="IPR036047">
    <property type="entry name" value="F-box-like_dom_sf"/>
</dbReference>
<dbReference type="EMBL" id="JAMSHJ010000003">
    <property type="protein sequence ID" value="KAI5430161.1"/>
    <property type="molecule type" value="Genomic_DNA"/>
</dbReference>
<accession>A0A9D5B4V0</accession>
<dbReference type="InterPro" id="IPR006527">
    <property type="entry name" value="F-box-assoc_dom_typ1"/>
</dbReference>
<dbReference type="Pfam" id="PF07734">
    <property type="entry name" value="FBA_1"/>
    <property type="match status" value="1"/>
</dbReference>
<dbReference type="SMART" id="SM00256">
    <property type="entry name" value="FBOX"/>
    <property type="match status" value="1"/>
</dbReference>
<dbReference type="PANTHER" id="PTHR31672:SF13">
    <property type="entry name" value="F-BOX PROTEIN CPR30-LIKE"/>
    <property type="match status" value="1"/>
</dbReference>
<reference evidence="2 3" key="1">
    <citation type="journal article" date="2022" name="Nat. Genet.">
        <title>Improved pea reference genome and pan-genome highlight genomic features and evolutionary characteristics.</title>
        <authorList>
            <person name="Yang T."/>
            <person name="Liu R."/>
            <person name="Luo Y."/>
            <person name="Hu S."/>
            <person name="Wang D."/>
            <person name="Wang C."/>
            <person name="Pandey M.K."/>
            <person name="Ge S."/>
            <person name="Xu Q."/>
            <person name="Li N."/>
            <person name="Li G."/>
            <person name="Huang Y."/>
            <person name="Saxena R.K."/>
            <person name="Ji Y."/>
            <person name="Li M."/>
            <person name="Yan X."/>
            <person name="He Y."/>
            <person name="Liu Y."/>
            <person name="Wang X."/>
            <person name="Xiang C."/>
            <person name="Varshney R.K."/>
            <person name="Ding H."/>
            <person name="Gao S."/>
            <person name="Zong X."/>
        </authorList>
    </citation>
    <scope>NUCLEOTIDE SEQUENCE [LARGE SCALE GENOMIC DNA]</scope>
    <source>
        <strain evidence="2 3">cv. Zhongwan 6</strain>
    </source>
</reference>
<dbReference type="PANTHER" id="PTHR31672">
    <property type="entry name" value="BNACNNG10540D PROTEIN"/>
    <property type="match status" value="1"/>
</dbReference>
<dbReference type="OrthoDB" id="1402559at2759"/>
<dbReference type="Gramene" id="Psat03G0465800-T1">
    <property type="protein sequence ID" value="KAI5430161.1"/>
    <property type="gene ID" value="KIW84_034658"/>
</dbReference>
<dbReference type="SUPFAM" id="SSF81383">
    <property type="entry name" value="F-box domain"/>
    <property type="match status" value="1"/>
</dbReference>
<evidence type="ECO:0000259" key="1">
    <source>
        <dbReference type="PROSITE" id="PS50181"/>
    </source>
</evidence>
<proteinExistence type="predicted"/>
<dbReference type="Gramene" id="Psat3g149120.1">
    <property type="protein sequence ID" value="Psat3g149120.1.cds"/>
    <property type="gene ID" value="Psat3g149120"/>
</dbReference>
<evidence type="ECO:0000313" key="3">
    <source>
        <dbReference type="Proteomes" id="UP001058974"/>
    </source>
</evidence>
<protein>
    <recommendedName>
        <fullName evidence="1">F-box domain-containing protein</fullName>
    </recommendedName>
</protein>
<name>A0A9D5B4V0_PEA</name>
<sequence>MPPTPPLLLPDHLIEEVISFLHVKSLMRLKCVSKSWNTPISDPTFVQLHLQRSQRNKNLLLTYGDYENFGFVSLPISRLLGNNTNRNTSITLSSHQLKHKECRQVIGSCNGLICLFHYTTSNSWFRVWNPATGTISDRFGHFHKPRSKLTPRTLGYTFVYDISTNNYKIVAFGYRFIKVFCFNSNVWREIQSLPDKMIIVGNQNYKGVCLDGTLIWFAFLNEIPYNDWRDTFSVVRYFIISLDLATETRREFSPPPVFDDASDVIDPSIAVLMNSLCFFYNFKRTHFVVWQMTEFGVDRSWTQLFKISYESLQVEHFFCDFYGMLSLYPLYLSENGATLILESSREDQAIIYNSIDNRVERTRITNKIDWRFSEGYFESLVPINSLKEIASG</sequence>
<dbReference type="InterPro" id="IPR050796">
    <property type="entry name" value="SCF_F-box_component"/>
</dbReference>
<dbReference type="Proteomes" id="UP001058974">
    <property type="component" value="Chromosome 3"/>
</dbReference>
<dbReference type="InterPro" id="IPR001810">
    <property type="entry name" value="F-box_dom"/>
</dbReference>
<dbReference type="InterPro" id="IPR017451">
    <property type="entry name" value="F-box-assoc_interact_dom"/>
</dbReference>
<feature type="domain" description="F-box" evidence="1">
    <location>
        <begin position="3"/>
        <end position="48"/>
    </location>
</feature>
<dbReference type="Gene3D" id="1.20.1280.50">
    <property type="match status" value="1"/>
</dbReference>
<dbReference type="NCBIfam" id="TIGR01640">
    <property type="entry name" value="F_box_assoc_1"/>
    <property type="match status" value="1"/>
</dbReference>
<gene>
    <name evidence="2" type="ORF">KIW84_034658</name>
</gene>
<evidence type="ECO:0000313" key="2">
    <source>
        <dbReference type="EMBL" id="KAI5430161.1"/>
    </source>
</evidence>
<comment type="caution">
    <text evidence="2">The sequence shown here is derived from an EMBL/GenBank/DDBJ whole genome shotgun (WGS) entry which is preliminary data.</text>
</comment>
<dbReference type="Pfam" id="PF00646">
    <property type="entry name" value="F-box"/>
    <property type="match status" value="1"/>
</dbReference>
<dbReference type="AlphaFoldDB" id="A0A9D5B4V0"/>
<keyword evidence="3" id="KW-1185">Reference proteome</keyword>
<dbReference type="PROSITE" id="PS50181">
    <property type="entry name" value="FBOX"/>
    <property type="match status" value="1"/>
</dbReference>